<dbReference type="EMBL" id="VORB01000003">
    <property type="protein sequence ID" value="TXC81653.1"/>
    <property type="molecule type" value="Genomic_DNA"/>
</dbReference>
<proteinExistence type="predicted"/>
<evidence type="ECO:0000313" key="5">
    <source>
        <dbReference type="EMBL" id="TXC81653.1"/>
    </source>
</evidence>
<evidence type="ECO:0000256" key="1">
    <source>
        <dbReference type="ARBA" id="ARBA00022448"/>
    </source>
</evidence>
<evidence type="ECO:0000259" key="4">
    <source>
        <dbReference type="PROSITE" id="PS50893"/>
    </source>
</evidence>
<dbReference type="InterPro" id="IPR003593">
    <property type="entry name" value="AAA+_ATPase"/>
</dbReference>
<accession>A0A5C6V8G0</accession>
<keyword evidence="3 5" id="KW-0067">ATP-binding</keyword>
<evidence type="ECO:0000313" key="6">
    <source>
        <dbReference type="Proteomes" id="UP000321168"/>
    </source>
</evidence>
<protein>
    <submittedName>
        <fullName evidence="5">ABC transporter ATP-binding protein</fullName>
    </submittedName>
</protein>
<keyword evidence="2" id="KW-0547">Nucleotide-binding</keyword>
<comment type="caution">
    <text evidence="5">The sequence shown here is derived from an EMBL/GenBank/DDBJ whole genome shotgun (WGS) entry which is preliminary data.</text>
</comment>
<keyword evidence="6" id="KW-1185">Reference proteome</keyword>
<dbReference type="PROSITE" id="PS50893">
    <property type="entry name" value="ABC_TRANSPORTER_2"/>
    <property type="match status" value="1"/>
</dbReference>
<dbReference type="InterPro" id="IPR003439">
    <property type="entry name" value="ABC_transporter-like_ATP-bd"/>
</dbReference>
<dbReference type="AlphaFoldDB" id="A0A5C6V8G0"/>
<dbReference type="InterPro" id="IPR050093">
    <property type="entry name" value="ABC_SmlMolc_Importer"/>
</dbReference>
<dbReference type="Pfam" id="PF00005">
    <property type="entry name" value="ABC_tran"/>
    <property type="match status" value="1"/>
</dbReference>
<dbReference type="InterPro" id="IPR017871">
    <property type="entry name" value="ABC_transporter-like_CS"/>
</dbReference>
<evidence type="ECO:0000256" key="2">
    <source>
        <dbReference type="ARBA" id="ARBA00022741"/>
    </source>
</evidence>
<name>A0A5C6V8G0_9FLAO</name>
<dbReference type="OrthoDB" id="9802264at2"/>
<reference evidence="5 6" key="1">
    <citation type="submission" date="2019-08" db="EMBL/GenBank/DDBJ databases">
        <title>Genome of Luteibaculum oceani JCM 18817.</title>
        <authorList>
            <person name="Bowman J.P."/>
        </authorList>
    </citation>
    <scope>NUCLEOTIDE SEQUENCE [LARGE SCALE GENOMIC DNA]</scope>
    <source>
        <strain evidence="5 6">JCM 18817</strain>
    </source>
</reference>
<dbReference type="SMART" id="SM00382">
    <property type="entry name" value="AAA"/>
    <property type="match status" value="1"/>
</dbReference>
<evidence type="ECO:0000256" key="3">
    <source>
        <dbReference type="ARBA" id="ARBA00022840"/>
    </source>
</evidence>
<dbReference type="SUPFAM" id="SSF52540">
    <property type="entry name" value="P-loop containing nucleoside triphosphate hydrolases"/>
    <property type="match status" value="1"/>
</dbReference>
<dbReference type="Proteomes" id="UP000321168">
    <property type="component" value="Unassembled WGS sequence"/>
</dbReference>
<feature type="domain" description="ABC transporter" evidence="4">
    <location>
        <begin position="5"/>
        <end position="221"/>
    </location>
</feature>
<organism evidence="5 6">
    <name type="scientific">Luteibaculum oceani</name>
    <dbReference type="NCBI Taxonomy" id="1294296"/>
    <lineage>
        <taxon>Bacteria</taxon>
        <taxon>Pseudomonadati</taxon>
        <taxon>Bacteroidota</taxon>
        <taxon>Flavobacteriia</taxon>
        <taxon>Flavobacteriales</taxon>
        <taxon>Luteibaculaceae</taxon>
        <taxon>Luteibaculum</taxon>
    </lineage>
</organism>
<dbReference type="GO" id="GO:0016887">
    <property type="term" value="F:ATP hydrolysis activity"/>
    <property type="evidence" value="ECO:0007669"/>
    <property type="project" value="InterPro"/>
</dbReference>
<dbReference type="GO" id="GO:0005524">
    <property type="term" value="F:ATP binding"/>
    <property type="evidence" value="ECO:0007669"/>
    <property type="project" value="UniProtKB-KW"/>
</dbReference>
<dbReference type="InterPro" id="IPR027417">
    <property type="entry name" value="P-loop_NTPase"/>
</dbReference>
<dbReference type="PANTHER" id="PTHR42781:SF4">
    <property type="entry name" value="SPERMIDINE_PUTRESCINE IMPORT ATP-BINDING PROTEIN POTA"/>
    <property type="match status" value="1"/>
</dbReference>
<dbReference type="Gene3D" id="3.40.50.300">
    <property type="entry name" value="P-loop containing nucleotide triphosphate hydrolases"/>
    <property type="match status" value="1"/>
</dbReference>
<gene>
    <name evidence="5" type="ORF">FRX97_03815</name>
</gene>
<dbReference type="PANTHER" id="PTHR42781">
    <property type="entry name" value="SPERMIDINE/PUTRESCINE IMPORT ATP-BINDING PROTEIN POTA"/>
    <property type="match status" value="1"/>
</dbReference>
<dbReference type="PROSITE" id="PS00211">
    <property type="entry name" value="ABC_TRANSPORTER_1"/>
    <property type="match status" value="1"/>
</dbReference>
<keyword evidence="1" id="KW-0813">Transport</keyword>
<sequence>MEPLIKVKDLSFSYKKTDSVLKEISFEIASGELLAILGSSGSGKTTLLNLLAGLIHPQQGVILNSSNTKPSAALVFQDYALFPNLSVLDNLKLISSDKEQIQGWIERLQLANFIGQKPSTLSGGQQQRVAVARAMLCNPELLLLDEPFSNLDTAHKTELRLNLKTLLKDKKQSTILVTHDLEDAFALADRLIVIDSGRIVQDDTPEKLYHNPSSEKVMALTGGYTSLITENGEKIFARPEHIKLDMEQNKCEVEILENQFSGSQFKVIYAINGTSGYFYSPERIINPSITIGIANNHVIRF</sequence>